<accession>A0A0G1D2H3</accession>
<organism evidence="1 2">
    <name type="scientific">Candidatus Collierbacteria bacterium GW2011_GWC2_43_12</name>
    <dbReference type="NCBI Taxonomy" id="1618390"/>
    <lineage>
        <taxon>Bacteria</taxon>
        <taxon>Candidatus Collieribacteriota</taxon>
    </lineage>
</organism>
<gene>
    <name evidence="1" type="ORF">UV68_C0052G0009</name>
</gene>
<sequence length="106" mass="11319">MTLRNIFIIGQVHRQYNKKSINNIKPAGVHAHGAGEGEGADFVRGKFDDSFACFRQKFLDVEGGYAKSAGARLDVVRNQSDNGGDAFFECNVGRAIAGVGNVDGNG</sequence>
<dbReference type="EMBL" id="LCFK01000052">
    <property type="protein sequence ID" value="KKS92090.1"/>
    <property type="molecule type" value="Genomic_DNA"/>
</dbReference>
<feature type="non-terminal residue" evidence="1">
    <location>
        <position position="106"/>
    </location>
</feature>
<dbReference type="Proteomes" id="UP000033980">
    <property type="component" value="Unassembled WGS sequence"/>
</dbReference>
<evidence type="ECO:0000313" key="2">
    <source>
        <dbReference type="Proteomes" id="UP000033980"/>
    </source>
</evidence>
<proteinExistence type="predicted"/>
<name>A0A0G1D2H3_9BACT</name>
<protein>
    <submittedName>
        <fullName evidence="1">Uncharacterized protein</fullName>
    </submittedName>
</protein>
<comment type="caution">
    <text evidence="1">The sequence shown here is derived from an EMBL/GenBank/DDBJ whole genome shotgun (WGS) entry which is preliminary data.</text>
</comment>
<dbReference type="AlphaFoldDB" id="A0A0G1D2H3"/>
<evidence type="ECO:0000313" key="1">
    <source>
        <dbReference type="EMBL" id="KKS92090.1"/>
    </source>
</evidence>
<reference evidence="1 2" key="1">
    <citation type="journal article" date="2015" name="Nature">
        <title>rRNA introns, odd ribosomes, and small enigmatic genomes across a large radiation of phyla.</title>
        <authorList>
            <person name="Brown C.T."/>
            <person name="Hug L.A."/>
            <person name="Thomas B.C."/>
            <person name="Sharon I."/>
            <person name="Castelle C.J."/>
            <person name="Singh A."/>
            <person name="Wilkins M.J."/>
            <person name="Williams K.H."/>
            <person name="Banfield J.F."/>
        </authorList>
    </citation>
    <scope>NUCLEOTIDE SEQUENCE [LARGE SCALE GENOMIC DNA]</scope>
</reference>